<gene>
    <name evidence="2" type="ORF">DF947_04500</name>
</gene>
<feature type="transmembrane region" description="Helical" evidence="1">
    <location>
        <begin position="9"/>
        <end position="28"/>
    </location>
</feature>
<dbReference type="RefSeq" id="WP_109928529.1">
    <property type="nucleotide sequence ID" value="NZ_QGNY01000002.1"/>
</dbReference>
<name>A0A317EZR6_9SPHI</name>
<keyword evidence="1" id="KW-0472">Membrane</keyword>
<dbReference type="EMBL" id="QGNY01000002">
    <property type="protein sequence ID" value="PWS32354.1"/>
    <property type="molecule type" value="Genomic_DNA"/>
</dbReference>
<feature type="transmembrane region" description="Helical" evidence="1">
    <location>
        <begin position="144"/>
        <end position="162"/>
    </location>
</feature>
<dbReference type="AlphaFoldDB" id="A0A317EZR6"/>
<feature type="transmembrane region" description="Helical" evidence="1">
    <location>
        <begin position="43"/>
        <end position="66"/>
    </location>
</feature>
<keyword evidence="1" id="KW-1133">Transmembrane helix</keyword>
<dbReference type="OrthoDB" id="9809977at2"/>
<keyword evidence="3" id="KW-1185">Reference proteome</keyword>
<evidence type="ECO:0008006" key="4">
    <source>
        <dbReference type="Google" id="ProtNLM"/>
    </source>
</evidence>
<dbReference type="InterPro" id="IPR049713">
    <property type="entry name" value="Pr6Pr-like"/>
</dbReference>
<evidence type="ECO:0000313" key="2">
    <source>
        <dbReference type="EMBL" id="PWS32354.1"/>
    </source>
</evidence>
<protein>
    <recommendedName>
        <fullName evidence="4">FAR-17a/AIG1-like protein</fullName>
    </recommendedName>
</protein>
<evidence type="ECO:0000313" key="3">
    <source>
        <dbReference type="Proteomes" id="UP000245391"/>
    </source>
</evidence>
<proteinExistence type="predicted"/>
<evidence type="ECO:0000256" key="1">
    <source>
        <dbReference type="SAM" id="Phobius"/>
    </source>
</evidence>
<feature type="transmembrane region" description="Helical" evidence="1">
    <location>
        <begin position="115"/>
        <end position="132"/>
    </location>
</feature>
<sequence>MNSLTGKKIFIMLAALIAWFAISLQFNISLKLLNGDYSATIKLFMSFFTVTTNIIIAICFATLWLFEESSLGKFFSKPKTLTAITVYISVVGLVYNAVLRGLVSPMGWARVADELLHVVDPLIFIAFWIFYVDKSKLEYRDAKLWMIYPLLYVIFIVIRGAIIGQYPYPFINVTDLGYPKAIINALVVVVIFYLLSIFLIFIGKKITEKH</sequence>
<accession>A0A317EZR6</accession>
<comment type="caution">
    <text evidence="2">The sequence shown here is derived from an EMBL/GenBank/DDBJ whole genome shotgun (WGS) entry which is preliminary data.</text>
</comment>
<reference evidence="3" key="1">
    <citation type="submission" date="2018-05" db="EMBL/GenBank/DDBJ databases">
        <title>Pedobacter paludis sp. nov., isolated from wetland soil.</title>
        <authorList>
            <person name="Zhang Y."/>
        </authorList>
    </citation>
    <scope>NUCLEOTIDE SEQUENCE [LARGE SCALE GENOMIC DNA]</scope>
    <source>
        <strain evidence="3">R-8</strain>
    </source>
</reference>
<feature type="transmembrane region" description="Helical" evidence="1">
    <location>
        <begin position="78"/>
        <end position="95"/>
    </location>
</feature>
<dbReference type="NCBIfam" id="NF038065">
    <property type="entry name" value="Pr6Pr"/>
    <property type="match status" value="1"/>
</dbReference>
<keyword evidence="1" id="KW-0812">Transmembrane</keyword>
<feature type="transmembrane region" description="Helical" evidence="1">
    <location>
        <begin position="182"/>
        <end position="202"/>
    </location>
</feature>
<dbReference type="Proteomes" id="UP000245391">
    <property type="component" value="Unassembled WGS sequence"/>
</dbReference>
<organism evidence="2 3">
    <name type="scientific">Pedobacter paludis</name>
    <dbReference type="NCBI Taxonomy" id="2203212"/>
    <lineage>
        <taxon>Bacteria</taxon>
        <taxon>Pseudomonadati</taxon>
        <taxon>Bacteroidota</taxon>
        <taxon>Sphingobacteriia</taxon>
        <taxon>Sphingobacteriales</taxon>
        <taxon>Sphingobacteriaceae</taxon>
        <taxon>Pedobacter</taxon>
    </lineage>
</organism>